<dbReference type="Gene3D" id="1.10.357.10">
    <property type="entry name" value="Tetracycline Repressor, domain 2"/>
    <property type="match status" value="1"/>
</dbReference>
<evidence type="ECO:0000259" key="3">
    <source>
        <dbReference type="PROSITE" id="PS50977"/>
    </source>
</evidence>
<dbReference type="InterPro" id="IPR050624">
    <property type="entry name" value="HTH-type_Tx_Regulator"/>
</dbReference>
<dbReference type="RefSeq" id="WP_212507621.1">
    <property type="nucleotide sequence ID" value="NZ_CP060696.1"/>
</dbReference>
<keyword evidence="1 2" id="KW-0238">DNA-binding</keyword>
<dbReference type="PANTHER" id="PTHR43479:SF11">
    <property type="entry name" value="ACREF_ENVCD OPERON REPRESSOR-RELATED"/>
    <property type="match status" value="1"/>
</dbReference>
<dbReference type="SUPFAM" id="SSF46689">
    <property type="entry name" value="Homeodomain-like"/>
    <property type="match status" value="1"/>
</dbReference>
<dbReference type="AlphaFoldDB" id="A0A7G9WIP4"/>
<dbReference type="GO" id="GO:0003677">
    <property type="term" value="F:DNA binding"/>
    <property type="evidence" value="ECO:0007669"/>
    <property type="project" value="UniProtKB-UniRule"/>
</dbReference>
<dbReference type="InterPro" id="IPR009057">
    <property type="entry name" value="Homeodomain-like_sf"/>
</dbReference>
<dbReference type="Pfam" id="PF00440">
    <property type="entry name" value="TetR_N"/>
    <property type="match status" value="1"/>
</dbReference>
<evidence type="ECO:0000313" key="5">
    <source>
        <dbReference type="Proteomes" id="UP000516046"/>
    </source>
</evidence>
<dbReference type="PROSITE" id="PS50977">
    <property type="entry name" value="HTH_TETR_2"/>
    <property type="match status" value="1"/>
</dbReference>
<evidence type="ECO:0000313" key="4">
    <source>
        <dbReference type="EMBL" id="QNO18556.1"/>
    </source>
</evidence>
<dbReference type="KEGG" id="caml:H6X83_02600"/>
<dbReference type="InterPro" id="IPR001647">
    <property type="entry name" value="HTH_TetR"/>
</dbReference>
<reference evidence="4 5" key="1">
    <citation type="submission" date="2020-08" db="EMBL/GenBank/DDBJ databases">
        <authorList>
            <person name="Ren C."/>
            <person name="Gu Y."/>
            <person name="Xu Y."/>
        </authorList>
    </citation>
    <scope>NUCLEOTIDE SEQUENCE [LARGE SCALE GENOMIC DNA]</scope>
    <source>
        <strain evidence="4 5">LBM18003</strain>
    </source>
</reference>
<sequence length="208" mass="24066">MRRKEIKPNSILEAAIRYVGEHGLERVSTAKIATELGISEGSIFNNFATKSELLLQCLYYIDRRVDAALHEVPFQGLNFEKNANALWEAYLNYWLENGFHAKFYVQFRHSSYYTEEVIEGQNESFPFFIKLIQKNQSVLNVNSDILWTYIIETTLNFAVRIIDERLPSGSKERSTMYNLLFHGIAGAFHKDSTIKWPAVQAVPEEKHP</sequence>
<protein>
    <submittedName>
        <fullName evidence="4">TetR/AcrR family transcriptional regulator</fullName>
    </submittedName>
</protein>
<dbReference type="PRINTS" id="PR00455">
    <property type="entry name" value="HTHTETR"/>
</dbReference>
<proteinExistence type="predicted"/>
<dbReference type="Proteomes" id="UP000516046">
    <property type="component" value="Chromosome"/>
</dbReference>
<feature type="DNA-binding region" description="H-T-H motif" evidence="2">
    <location>
        <begin position="28"/>
        <end position="47"/>
    </location>
</feature>
<dbReference type="EMBL" id="CP060696">
    <property type="protein sequence ID" value="QNO18556.1"/>
    <property type="molecule type" value="Genomic_DNA"/>
</dbReference>
<organism evidence="4 5">
    <name type="scientific">Caproicibacterium amylolyticum</name>
    <dbReference type="NCBI Taxonomy" id="2766537"/>
    <lineage>
        <taxon>Bacteria</taxon>
        <taxon>Bacillati</taxon>
        <taxon>Bacillota</taxon>
        <taxon>Clostridia</taxon>
        <taxon>Eubacteriales</taxon>
        <taxon>Oscillospiraceae</taxon>
        <taxon>Caproicibacterium</taxon>
    </lineage>
</organism>
<evidence type="ECO:0000256" key="2">
    <source>
        <dbReference type="PROSITE-ProRule" id="PRU00335"/>
    </source>
</evidence>
<accession>A0A7G9WIP4</accession>
<feature type="domain" description="HTH tetR-type" evidence="3">
    <location>
        <begin position="5"/>
        <end position="65"/>
    </location>
</feature>
<dbReference type="PANTHER" id="PTHR43479">
    <property type="entry name" value="ACREF/ENVCD OPERON REPRESSOR-RELATED"/>
    <property type="match status" value="1"/>
</dbReference>
<keyword evidence="5" id="KW-1185">Reference proteome</keyword>
<name>A0A7G9WIP4_9FIRM</name>
<evidence type="ECO:0000256" key="1">
    <source>
        <dbReference type="ARBA" id="ARBA00023125"/>
    </source>
</evidence>
<gene>
    <name evidence="4" type="ORF">H6X83_02600</name>
</gene>